<dbReference type="InterPro" id="IPR011009">
    <property type="entry name" value="Kinase-like_dom_sf"/>
</dbReference>
<keyword evidence="4" id="KW-1185">Reference proteome</keyword>
<organism evidence="3 4">
    <name type="scientific">Chenopodium quinoa</name>
    <name type="common">Quinoa</name>
    <dbReference type="NCBI Taxonomy" id="63459"/>
    <lineage>
        <taxon>Eukaryota</taxon>
        <taxon>Viridiplantae</taxon>
        <taxon>Streptophyta</taxon>
        <taxon>Embryophyta</taxon>
        <taxon>Tracheophyta</taxon>
        <taxon>Spermatophyta</taxon>
        <taxon>Magnoliopsida</taxon>
        <taxon>eudicotyledons</taxon>
        <taxon>Gunneridae</taxon>
        <taxon>Pentapetalae</taxon>
        <taxon>Caryophyllales</taxon>
        <taxon>Chenopodiaceae</taxon>
        <taxon>Chenopodioideae</taxon>
        <taxon>Atripliceae</taxon>
        <taxon>Chenopodium</taxon>
    </lineage>
</organism>
<dbReference type="Gramene" id="AUR62001333-RA">
    <property type="protein sequence ID" value="AUR62001333-RA:cds"/>
    <property type="gene ID" value="AUR62001333"/>
</dbReference>
<evidence type="ECO:0000313" key="3">
    <source>
        <dbReference type="EnsemblPlants" id="AUR62001333-RA:cds"/>
    </source>
</evidence>
<proteinExistence type="predicted"/>
<dbReference type="PANTHER" id="PTHR45631">
    <property type="entry name" value="OS07G0107800 PROTEIN-RELATED"/>
    <property type="match status" value="1"/>
</dbReference>
<dbReference type="InterPro" id="IPR008271">
    <property type="entry name" value="Ser/Thr_kinase_AS"/>
</dbReference>
<dbReference type="InterPro" id="IPR000719">
    <property type="entry name" value="Prot_kinase_dom"/>
</dbReference>
<dbReference type="Pfam" id="PF00069">
    <property type="entry name" value="Pkinase"/>
    <property type="match status" value="1"/>
</dbReference>
<dbReference type="SMART" id="SM00220">
    <property type="entry name" value="S_TKc"/>
    <property type="match status" value="1"/>
</dbReference>
<evidence type="ECO:0000256" key="1">
    <source>
        <dbReference type="SAM" id="SignalP"/>
    </source>
</evidence>
<keyword evidence="1" id="KW-0732">Signal</keyword>
<dbReference type="GO" id="GO:0005524">
    <property type="term" value="F:ATP binding"/>
    <property type="evidence" value="ECO:0007669"/>
    <property type="project" value="InterPro"/>
</dbReference>
<feature type="chain" id="PRO_5031237696" description="Protein kinase domain-containing protein" evidence="1">
    <location>
        <begin position="34"/>
        <end position="256"/>
    </location>
</feature>
<dbReference type="SUPFAM" id="SSF56112">
    <property type="entry name" value="Protein kinase-like (PK-like)"/>
    <property type="match status" value="1"/>
</dbReference>
<protein>
    <recommendedName>
        <fullName evidence="2">Protein kinase domain-containing protein</fullName>
    </recommendedName>
</protein>
<dbReference type="OMA" id="GQWAKYW"/>
<reference evidence="3" key="1">
    <citation type="journal article" date="2017" name="Nature">
        <title>The genome of Chenopodium quinoa.</title>
        <authorList>
            <person name="Jarvis D.E."/>
            <person name="Ho Y.S."/>
            <person name="Lightfoot D.J."/>
            <person name="Schmoeckel S.M."/>
            <person name="Li B."/>
            <person name="Borm T.J.A."/>
            <person name="Ohyanagi H."/>
            <person name="Mineta K."/>
            <person name="Michell C.T."/>
            <person name="Saber N."/>
            <person name="Kharbatia N.M."/>
            <person name="Rupper R.R."/>
            <person name="Sharp A.R."/>
            <person name="Dally N."/>
            <person name="Boughton B.A."/>
            <person name="Woo Y.H."/>
            <person name="Gao G."/>
            <person name="Schijlen E.G.W.M."/>
            <person name="Guo X."/>
            <person name="Momin A.A."/>
            <person name="Negrao S."/>
            <person name="Al-Babili S."/>
            <person name="Gehring C."/>
            <person name="Roessner U."/>
            <person name="Jung C."/>
            <person name="Murphy K."/>
            <person name="Arold S.T."/>
            <person name="Gojobori T."/>
            <person name="van der Linden C.G."/>
            <person name="van Loo E.N."/>
            <person name="Jellen E.N."/>
            <person name="Maughan P.J."/>
            <person name="Tester M."/>
        </authorList>
    </citation>
    <scope>NUCLEOTIDE SEQUENCE [LARGE SCALE GENOMIC DNA]</scope>
    <source>
        <strain evidence="3">cv. PI 614886</strain>
    </source>
</reference>
<name>A0A803KQM7_CHEQI</name>
<feature type="domain" description="Protein kinase" evidence="2">
    <location>
        <begin position="32"/>
        <end position="256"/>
    </location>
</feature>
<dbReference type="GO" id="GO:0004672">
    <property type="term" value="F:protein kinase activity"/>
    <property type="evidence" value="ECO:0007669"/>
    <property type="project" value="InterPro"/>
</dbReference>
<accession>A0A803KQM7</accession>
<dbReference type="AlphaFoldDB" id="A0A803KQM7"/>
<dbReference type="EnsemblPlants" id="AUR62001333-RA">
    <property type="protein sequence ID" value="AUR62001333-RA:cds"/>
    <property type="gene ID" value="AUR62001333"/>
</dbReference>
<dbReference type="PROSITE" id="PS50011">
    <property type="entry name" value="PROTEIN_KINASE_DOM"/>
    <property type="match status" value="1"/>
</dbReference>
<dbReference type="Proteomes" id="UP000596660">
    <property type="component" value="Unplaced"/>
</dbReference>
<dbReference type="Gene3D" id="3.30.200.20">
    <property type="entry name" value="Phosphorylase Kinase, domain 1"/>
    <property type="match status" value="1"/>
</dbReference>
<feature type="signal peptide" evidence="1">
    <location>
        <begin position="1"/>
        <end position="33"/>
    </location>
</feature>
<reference evidence="3" key="2">
    <citation type="submission" date="2021-03" db="UniProtKB">
        <authorList>
            <consortium name="EnsemblPlants"/>
        </authorList>
    </citation>
    <scope>IDENTIFICATION</scope>
</reference>
<dbReference type="PROSITE" id="PS00108">
    <property type="entry name" value="PROTEIN_KINASE_ST"/>
    <property type="match status" value="1"/>
</dbReference>
<evidence type="ECO:0000259" key="2">
    <source>
        <dbReference type="PROSITE" id="PS50011"/>
    </source>
</evidence>
<dbReference type="PANTHER" id="PTHR45631:SF215">
    <property type="entry name" value="PROTEIN KINASE DOMAIN-CONTAINING PROTEIN"/>
    <property type="match status" value="1"/>
</dbReference>
<dbReference type="Gene3D" id="1.10.510.10">
    <property type="entry name" value="Transferase(Phosphotransferase) domain 1"/>
    <property type="match status" value="1"/>
</dbReference>
<evidence type="ECO:0000313" key="4">
    <source>
        <dbReference type="Proteomes" id="UP000596660"/>
    </source>
</evidence>
<sequence>MLGSLLLIWGGKRRGWDWRIGLGLMLCWRCIWGRLRRRASGLMCLGLRGLREARIVKVDGIKEVAVKVFSKTEAPKQFSTEIEVLGRISHKNLVSLVGYCEEGTNLALIYEFMAMGDLKALLSEYSDSISWRKRVEIAIDTTQGLDYLHHGCSPPIVHRDVKPTNILLNKEFRAKVADFGFSKIFPAEYVSNLQTRVVGTLGYLDPQYNLTGQVHVKGDVYSFGVVLLELITGKTAIVNRVMNLGHGLGACLKEGI</sequence>